<dbReference type="FunCoup" id="A0A2K2CGZ0">
    <property type="interactions" value="199"/>
</dbReference>
<organism evidence="2">
    <name type="scientific">Brachypodium distachyon</name>
    <name type="common">Purple false brome</name>
    <name type="synonym">Trachynia distachya</name>
    <dbReference type="NCBI Taxonomy" id="15368"/>
    <lineage>
        <taxon>Eukaryota</taxon>
        <taxon>Viridiplantae</taxon>
        <taxon>Streptophyta</taxon>
        <taxon>Embryophyta</taxon>
        <taxon>Tracheophyta</taxon>
        <taxon>Spermatophyta</taxon>
        <taxon>Magnoliopsida</taxon>
        <taxon>Liliopsida</taxon>
        <taxon>Poales</taxon>
        <taxon>Poaceae</taxon>
        <taxon>BOP clade</taxon>
        <taxon>Pooideae</taxon>
        <taxon>Stipodae</taxon>
        <taxon>Brachypodieae</taxon>
        <taxon>Brachypodium</taxon>
    </lineage>
</organism>
<dbReference type="OrthoDB" id="692426at2759"/>
<name>A0A2K2CGZ0_BRADI</name>
<dbReference type="EnsemblPlants" id="PNT61295">
    <property type="protein sequence ID" value="PNT61295"/>
    <property type="gene ID" value="BRADI_5g13330v3"/>
</dbReference>
<feature type="domain" description="F-box" evidence="1">
    <location>
        <begin position="11"/>
        <end position="51"/>
    </location>
</feature>
<dbReference type="InterPro" id="IPR056016">
    <property type="entry name" value="DUF7595"/>
</dbReference>
<reference evidence="2" key="2">
    <citation type="submission" date="2017-06" db="EMBL/GenBank/DDBJ databases">
        <title>WGS assembly of Brachypodium distachyon.</title>
        <authorList>
            <consortium name="The International Brachypodium Initiative"/>
            <person name="Lucas S."/>
            <person name="Harmon-Smith M."/>
            <person name="Lail K."/>
            <person name="Tice H."/>
            <person name="Grimwood J."/>
            <person name="Bruce D."/>
            <person name="Barry K."/>
            <person name="Shu S."/>
            <person name="Lindquist E."/>
            <person name="Wang M."/>
            <person name="Pitluck S."/>
            <person name="Vogel J.P."/>
            <person name="Garvin D.F."/>
            <person name="Mockler T.C."/>
            <person name="Schmutz J."/>
            <person name="Rokhsar D."/>
            <person name="Bevan M.W."/>
        </authorList>
    </citation>
    <scope>NUCLEOTIDE SEQUENCE</scope>
    <source>
        <strain evidence="2">Bd21</strain>
    </source>
</reference>
<accession>A0A2K2CGZ0</accession>
<dbReference type="STRING" id="15368.A0A2K2CGZ0"/>
<dbReference type="Proteomes" id="UP000008810">
    <property type="component" value="Chromosome 5"/>
</dbReference>
<dbReference type="InterPro" id="IPR001810">
    <property type="entry name" value="F-box_dom"/>
</dbReference>
<sequence length="396" mass="43366">MGYEITTTPQIPIDVLLDIVERLDVAAVVRCAATSKAFRGTILGPAFRRLLAQRALGGGLDPALLLGVSFHRSYVNAPVHRQHSAVLITTPSNPSNCVRLGLFGSFQPTASRDGLLVLRRDAIDQATGEAPAVELCVRDTLTGRDAVLPSVAVLDAYPVALLTVGRSSFELLVVDERLRFNTFSSSDGRWGHLRQATQHTHYTERRPAWARSPVVIGRTVYYSCWSTSQISPCSCWERILALDTSTAVATVVDLPQRCFSGMMTSKNHGYVLLASVQGRLRLLVAESFRISMWTPPLELDSGAAWTRQTVINKSEIQRQTLLDSSVYGPVALRGLGERSGAIILQLRSAKGTIIRLDLGTKEPLAVVLEKQGNTSLEHSYLHEIDMSSLLQAMKSF</sequence>
<proteinExistence type="predicted"/>
<reference evidence="2 3" key="1">
    <citation type="journal article" date="2010" name="Nature">
        <title>Genome sequencing and analysis of the model grass Brachypodium distachyon.</title>
        <authorList>
            <consortium name="International Brachypodium Initiative"/>
        </authorList>
    </citation>
    <scope>NUCLEOTIDE SEQUENCE [LARGE SCALE GENOMIC DNA]</scope>
    <source>
        <strain evidence="2 3">Bd21</strain>
    </source>
</reference>
<dbReference type="AlphaFoldDB" id="A0A2K2CGZ0"/>
<dbReference type="Pfam" id="PF24523">
    <property type="entry name" value="DUF7595"/>
    <property type="match status" value="1"/>
</dbReference>
<dbReference type="EMBL" id="CM000884">
    <property type="protein sequence ID" value="PNT61295.1"/>
    <property type="molecule type" value="Genomic_DNA"/>
</dbReference>
<reference evidence="3" key="3">
    <citation type="submission" date="2018-08" db="UniProtKB">
        <authorList>
            <consortium name="EnsemblPlants"/>
        </authorList>
    </citation>
    <scope>IDENTIFICATION</scope>
    <source>
        <strain evidence="3">cv. Bd21</strain>
    </source>
</reference>
<dbReference type="Pfam" id="PF00646">
    <property type="entry name" value="F-box"/>
    <property type="match status" value="1"/>
</dbReference>
<gene>
    <name evidence="2" type="ORF">BRADI_5g13330v3</name>
</gene>
<dbReference type="InParanoid" id="A0A2K2CGZ0"/>
<dbReference type="CDD" id="cd09917">
    <property type="entry name" value="F-box_SF"/>
    <property type="match status" value="1"/>
</dbReference>
<protein>
    <recommendedName>
        <fullName evidence="1">F-box domain-containing protein</fullName>
    </recommendedName>
</protein>
<dbReference type="InterPro" id="IPR036047">
    <property type="entry name" value="F-box-like_dom_sf"/>
</dbReference>
<dbReference type="ExpressionAtlas" id="A0A2K2CGZ0">
    <property type="expression patterns" value="baseline"/>
</dbReference>
<dbReference type="SMART" id="SM00256">
    <property type="entry name" value="FBOX"/>
    <property type="match status" value="1"/>
</dbReference>
<dbReference type="SUPFAM" id="SSF81383">
    <property type="entry name" value="F-box domain"/>
    <property type="match status" value="1"/>
</dbReference>
<evidence type="ECO:0000259" key="1">
    <source>
        <dbReference type="SMART" id="SM00256"/>
    </source>
</evidence>
<evidence type="ECO:0000313" key="3">
    <source>
        <dbReference type="EnsemblPlants" id="PNT61295"/>
    </source>
</evidence>
<dbReference type="Gramene" id="PNT61295">
    <property type="protein sequence ID" value="PNT61295"/>
    <property type="gene ID" value="BRADI_5g13330v3"/>
</dbReference>
<keyword evidence="4" id="KW-1185">Reference proteome</keyword>
<dbReference type="PANTHER" id="PTHR35828">
    <property type="entry name" value="OS08G0203800 PROTEIN-RELATED"/>
    <property type="match status" value="1"/>
</dbReference>
<evidence type="ECO:0000313" key="2">
    <source>
        <dbReference type="EMBL" id="PNT61295.1"/>
    </source>
</evidence>
<dbReference type="PANTHER" id="PTHR35828:SF41">
    <property type="entry name" value="F-BOX DOMAIN-CONTAINING PROTEIN"/>
    <property type="match status" value="1"/>
</dbReference>
<evidence type="ECO:0000313" key="4">
    <source>
        <dbReference type="Proteomes" id="UP000008810"/>
    </source>
</evidence>